<dbReference type="EMBL" id="VSWD01000006">
    <property type="protein sequence ID" value="KAK3099352.1"/>
    <property type="molecule type" value="Genomic_DNA"/>
</dbReference>
<sequence length="298" mass="33153">MPEGHIQPQLKRRGRPLAKEKESEEELVQTTVVENTVQSSTIKNEMVSDQRANAALTLSSLAAGTLDSLPISKSTEQTVAETSAFLQKPAENMHCDIPQSIPISNEFIGIANYTVVQSTPIQPSVPRALENQQLLFSNLPTPSIGHLQTMDKETLLPQTSDTFHEVEETSAVVTLTVTFNKIPPLAMMLACYKIEDHRKNGCLPKTYHLVGSAIPRRVPDRLKVRVIPKRDDPPSPVPSDSELLPEKGQVVHDLFTNLATDIARNIVHELRIPEKLRYASRFCSKGNKNKNSEDVDFF</sequence>
<accession>A0AA89C4R9</accession>
<feature type="region of interest" description="Disordered" evidence="1">
    <location>
        <begin position="1"/>
        <end position="27"/>
    </location>
</feature>
<name>A0AA89C4R9_PINIB</name>
<evidence type="ECO:0000256" key="1">
    <source>
        <dbReference type="SAM" id="MobiDB-lite"/>
    </source>
</evidence>
<dbReference type="Proteomes" id="UP001186944">
    <property type="component" value="Unassembled WGS sequence"/>
</dbReference>
<proteinExistence type="predicted"/>
<keyword evidence="3" id="KW-1185">Reference proteome</keyword>
<organism evidence="2 3">
    <name type="scientific">Pinctada imbricata</name>
    <name type="common">Atlantic pearl-oyster</name>
    <name type="synonym">Pinctada martensii</name>
    <dbReference type="NCBI Taxonomy" id="66713"/>
    <lineage>
        <taxon>Eukaryota</taxon>
        <taxon>Metazoa</taxon>
        <taxon>Spiralia</taxon>
        <taxon>Lophotrochozoa</taxon>
        <taxon>Mollusca</taxon>
        <taxon>Bivalvia</taxon>
        <taxon>Autobranchia</taxon>
        <taxon>Pteriomorphia</taxon>
        <taxon>Pterioida</taxon>
        <taxon>Pterioidea</taxon>
        <taxon>Pteriidae</taxon>
        <taxon>Pinctada</taxon>
    </lineage>
</organism>
<evidence type="ECO:0000313" key="2">
    <source>
        <dbReference type="EMBL" id="KAK3099352.1"/>
    </source>
</evidence>
<dbReference type="AlphaFoldDB" id="A0AA89C4R9"/>
<evidence type="ECO:0000313" key="3">
    <source>
        <dbReference type="Proteomes" id="UP001186944"/>
    </source>
</evidence>
<comment type="caution">
    <text evidence="2">The sequence shown here is derived from an EMBL/GenBank/DDBJ whole genome shotgun (WGS) entry which is preliminary data.</text>
</comment>
<reference evidence="2" key="1">
    <citation type="submission" date="2019-08" db="EMBL/GenBank/DDBJ databases">
        <title>The improved chromosome-level genome for the pearl oyster Pinctada fucata martensii using PacBio sequencing and Hi-C.</title>
        <authorList>
            <person name="Zheng Z."/>
        </authorList>
    </citation>
    <scope>NUCLEOTIDE SEQUENCE</scope>
    <source>
        <strain evidence="2">ZZ-2019</strain>
        <tissue evidence="2">Adductor muscle</tissue>
    </source>
</reference>
<gene>
    <name evidence="2" type="ORF">FSP39_003151</name>
</gene>
<protein>
    <submittedName>
        <fullName evidence="2">Uncharacterized protein</fullName>
    </submittedName>
</protein>